<name>A0ABY3Z797_STRRM</name>
<dbReference type="RefSeq" id="WP_003983858.1">
    <property type="nucleotide sequence ID" value="NZ_CP043497.1"/>
</dbReference>
<dbReference type="Proteomes" id="UP000829494">
    <property type="component" value="Chromosome"/>
</dbReference>
<feature type="compositionally biased region" description="Basic and acidic residues" evidence="1">
    <location>
        <begin position="70"/>
        <end position="95"/>
    </location>
</feature>
<evidence type="ECO:0000313" key="3">
    <source>
        <dbReference type="Proteomes" id="UP000829494"/>
    </source>
</evidence>
<feature type="region of interest" description="Disordered" evidence="1">
    <location>
        <begin position="69"/>
        <end position="95"/>
    </location>
</feature>
<proteinExistence type="predicted"/>
<accession>A0ABY3Z797</accession>
<evidence type="ECO:0000256" key="1">
    <source>
        <dbReference type="SAM" id="MobiDB-lite"/>
    </source>
</evidence>
<reference evidence="2 3" key="1">
    <citation type="submission" date="2022-03" db="EMBL/GenBank/DDBJ databases">
        <title>Complete genome of Streptomyces rimosus ssp. rimosus R7 (=ATCC 10970).</title>
        <authorList>
            <person name="Beganovic S."/>
            <person name="Ruckert C."/>
            <person name="Busche T."/>
            <person name="Kalinowski J."/>
            <person name="Wittmann C."/>
        </authorList>
    </citation>
    <scope>NUCLEOTIDE SEQUENCE [LARGE SCALE GENOMIC DNA]</scope>
    <source>
        <strain evidence="2 3">R7</strain>
    </source>
</reference>
<protein>
    <recommendedName>
        <fullName evidence="4">WXG100 family type VII secretion target</fullName>
    </recommendedName>
</protein>
<evidence type="ECO:0000313" key="2">
    <source>
        <dbReference type="EMBL" id="UNZ06186.1"/>
    </source>
</evidence>
<dbReference type="GeneID" id="66854676"/>
<keyword evidence="3" id="KW-1185">Reference proteome</keyword>
<evidence type="ECO:0008006" key="4">
    <source>
        <dbReference type="Google" id="ProtNLM"/>
    </source>
</evidence>
<gene>
    <name evidence="2" type="ORF">SRIMR7_28970</name>
</gene>
<dbReference type="EMBL" id="CP094298">
    <property type="protein sequence ID" value="UNZ06186.1"/>
    <property type="molecule type" value="Genomic_DNA"/>
</dbReference>
<sequence>MAIELTDELIKLEEAAIAEHTKVLAIQAGHGRPADGDGWTDAQHTAWQQQWDAWRTAAEAVQAAITAHAEATEQSRYEVERELKRKVRHPEPEGE</sequence>
<organism evidence="2 3">
    <name type="scientific">Streptomyces rimosus subsp. rimosus</name>
    <dbReference type="NCBI Taxonomy" id="132474"/>
    <lineage>
        <taxon>Bacteria</taxon>
        <taxon>Bacillati</taxon>
        <taxon>Actinomycetota</taxon>
        <taxon>Actinomycetes</taxon>
        <taxon>Kitasatosporales</taxon>
        <taxon>Streptomycetaceae</taxon>
        <taxon>Streptomyces</taxon>
    </lineage>
</organism>